<dbReference type="Pfam" id="PF10747">
    <property type="entry name" value="SirA"/>
    <property type="match status" value="1"/>
</dbReference>
<dbReference type="EMBL" id="PJNH01000001">
    <property type="protein sequence ID" value="PKR78710.1"/>
    <property type="molecule type" value="Genomic_DNA"/>
</dbReference>
<proteinExistence type="predicted"/>
<name>A0A2I0QX79_9BACI</name>
<accession>A0A2I0QX79</accession>
<dbReference type="Gene3D" id="3.30.310.250">
    <property type="entry name" value="Sporulation inhibitor of replication protein SirA"/>
    <property type="match status" value="1"/>
</dbReference>
<evidence type="ECO:0008006" key="3">
    <source>
        <dbReference type="Google" id="ProtNLM"/>
    </source>
</evidence>
<dbReference type="InterPro" id="IPR038449">
    <property type="entry name" value="SirA_sf"/>
</dbReference>
<comment type="caution">
    <text evidence="1">The sequence shown here is derived from an EMBL/GenBank/DDBJ whole genome shotgun (WGS) entry which is preliminary data.</text>
</comment>
<evidence type="ECO:0000313" key="2">
    <source>
        <dbReference type="Proteomes" id="UP000243524"/>
    </source>
</evidence>
<dbReference type="Proteomes" id="UP000243524">
    <property type="component" value="Unassembled WGS sequence"/>
</dbReference>
<keyword evidence="2" id="KW-1185">Reference proteome</keyword>
<protein>
    <recommendedName>
        <fullName evidence="3">Sporulation inhibitor of replication protein SirA</fullName>
    </recommendedName>
</protein>
<sequence>MPKGGYIMYQYSLFLFRQSYAEYFYFKIDLLYRFLNSDSQSTVFQQQRELVLDQVKLIDVYRLLNAHFPEEMSVDIGKQVIIMNSVGQEVKIVMNDYSMDVYAPSILEADEWFFKYIKSLHPHIFVVNFTSQDYGWMLPLSKNKLYQL</sequence>
<evidence type="ECO:0000313" key="1">
    <source>
        <dbReference type="EMBL" id="PKR78710.1"/>
    </source>
</evidence>
<reference evidence="1 2" key="1">
    <citation type="submission" date="2017-06" db="EMBL/GenBank/DDBJ databases">
        <title>the draft geome sequence of Illustriluteabacillus marina B3227.</title>
        <authorList>
            <person name="He R.-H."/>
            <person name="Du Z.-J."/>
        </authorList>
    </citation>
    <scope>NUCLEOTIDE SEQUENCE [LARGE SCALE GENOMIC DNA]</scope>
    <source>
        <strain evidence="1 2">B3227</strain>
    </source>
</reference>
<gene>
    <name evidence="1" type="ORF">CEY16_02840</name>
</gene>
<dbReference type="InterPro" id="IPR019683">
    <property type="entry name" value="SirA"/>
</dbReference>
<dbReference type="AlphaFoldDB" id="A0A2I0QX79"/>
<organism evidence="1 2">
    <name type="scientific">Halalkalibacillus sediminis</name>
    <dbReference type="NCBI Taxonomy" id="2018042"/>
    <lineage>
        <taxon>Bacteria</taxon>
        <taxon>Bacillati</taxon>
        <taxon>Bacillota</taxon>
        <taxon>Bacilli</taxon>
        <taxon>Bacillales</taxon>
        <taxon>Bacillaceae</taxon>
        <taxon>Halalkalibacillus</taxon>
    </lineage>
</organism>